<reference evidence="7 8" key="1">
    <citation type="submission" date="2016-06" db="EMBL/GenBank/DDBJ databases">
        <title>Microsymbionts genomes from the relict species Vavilovia formosa.</title>
        <authorList>
            <person name="Chirak E."/>
            <person name="Kimeklis A."/>
            <person name="Andronov E."/>
        </authorList>
    </citation>
    <scope>NUCLEOTIDE SEQUENCE [LARGE SCALE GENOMIC DNA]</scope>
    <source>
        <strain evidence="7 8">Vaf10</strain>
        <plasmid evidence="8">Plasmid unnamed5</plasmid>
    </source>
</reference>
<feature type="transmembrane region" description="Helical" evidence="6">
    <location>
        <begin position="176"/>
        <end position="202"/>
    </location>
</feature>
<keyword evidence="7" id="KW-0614">Plasmid</keyword>
<dbReference type="CDD" id="cd06581">
    <property type="entry name" value="TM_PBP1_LivM_like"/>
    <property type="match status" value="1"/>
</dbReference>
<evidence type="ECO:0000256" key="3">
    <source>
        <dbReference type="ARBA" id="ARBA00022692"/>
    </source>
</evidence>
<evidence type="ECO:0000256" key="6">
    <source>
        <dbReference type="SAM" id="Phobius"/>
    </source>
</evidence>
<feature type="transmembrane region" description="Helical" evidence="6">
    <location>
        <begin position="21"/>
        <end position="40"/>
    </location>
</feature>
<keyword evidence="5 6" id="KW-0472">Membrane</keyword>
<keyword evidence="4 6" id="KW-1133">Transmembrane helix</keyword>
<proteinExistence type="predicted"/>
<dbReference type="Proteomes" id="UP000092691">
    <property type="component" value="Plasmid unnamed5"/>
</dbReference>
<dbReference type="PANTHER" id="PTHR30482:SF17">
    <property type="entry name" value="ABC TRANSPORTER ATP-BINDING PROTEIN"/>
    <property type="match status" value="1"/>
</dbReference>
<protein>
    <submittedName>
        <fullName evidence="7">ABC transporter permease</fullName>
    </submittedName>
</protein>
<dbReference type="PANTHER" id="PTHR30482">
    <property type="entry name" value="HIGH-AFFINITY BRANCHED-CHAIN AMINO ACID TRANSPORT SYSTEM PERMEASE"/>
    <property type="match status" value="1"/>
</dbReference>
<accession>A0A1B1CQ39</accession>
<evidence type="ECO:0000256" key="2">
    <source>
        <dbReference type="ARBA" id="ARBA00022475"/>
    </source>
</evidence>
<evidence type="ECO:0000256" key="1">
    <source>
        <dbReference type="ARBA" id="ARBA00004651"/>
    </source>
</evidence>
<keyword evidence="2" id="KW-1003">Cell membrane</keyword>
<dbReference type="InterPro" id="IPR043428">
    <property type="entry name" value="LivM-like"/>
</dbReference>
<evidence type="ECO:0000256" key="5">
    <source>
        <dbReference type="ARBA" id="ARBA00023136"/>
    </source>
</evidence>
<sequence>MSDARSEARKRAIEQLRRGNAWRLYEIVLWIAAIAAIFVLPSKMLLLTEIAITALFALSLDLVLGYAGIVSLGHAAFFGLGAYAAGLFAKYAIAEPVTGLFAAAAVSGLAGFGASFLVLRGSDLTRLMTTLGIALMLAELANQMAWVTGGADGLSGVTVGPILGVFEFDLWGRTGYVYSLAALFVLTFVARHLMNSSFGLSLRAIKANPMRAAMVAIPARNRIIVIYTIAAAYAGIAGALLTHTTSFVSPDVLAFHRSADVLLVLVIGGVGYLYGGIIGAVIFTILRDWLSVSTPQYWMFWIGLILIAIVLVGRERIARWHTFLPASLQAGIKRLATWRPGVKLKESR</sequence>
<organism evidence="7 8">
    <name type="scientific">Rhizobium leguminosarum</name>
    <dbReference type="NCBI Taxonomy" id="384"/>
    <lineage>
        <taxon>Bacteria</taxon>
        <taxon>Pseudomonadati</taxon>
        <taxon>Pseudomonadota</taxon>
        <taxon>Alphaproteobacteria</taxon>
        <taxon>Hyphomicrobiales</taxon>
        <taxon>Rhizobiaceae</taxon>
        <taxon>Rhizobium/Agrobacterium group</taxon>
        <taxon>Rhizobium</taxon>
    </lineage>
</organism>
<dbReference type="AlphaFoldDB" id="A0A1B1CQ39"/>
<feature type="transmembrane region" description="Helical" evidence="6">
    <location>
        <begin position="223"/>
        <end position="241"/>
    </location>
</feature>
<evidence type="ECO:0000256" key="4">
    <source>
        <dbReference type="ARBA" id="ARBA00022989"/>
    </source>
</evidence>
<geneLocation type="plasmid" evidence="7 8">
    <name>unnamed5</name>
</geneLocation>
<dbReference type="RefSeq" id="WP_065284951.1">
    <property type="nucleotide sequence ID" value="NZ_CP016293.1"/>
</dbReference>
<keyword evidence="3 6" id="KW-0812">Transmembrane</keyword>
<feature type="transmembrane region" description="Helical" evidence="6">
    <location>
        <begin position="99"/>
        <end position="119"/>
    </location>
</feature>
<name>A0A1B1CQ39_RHILE</name>
<dbReference type="InterPro" id="IPR001851">
    <property type="entry name" value="ABC_transp_permease"/>
</dbReference>
<dbReference type="OrthoDB" id="7917346at2"/>
<dbReference type="EMBL" id="CP016293">
    <property type="protein sequence ID" value="ANP91893.1"/>
    <property type="molecule type" value="Genomic_DNA"/>
</dbReference>
<dbReference type="GO" id="GO:0015658">
    <property type="term" value="F:branched-chain amino acid transmembrane transporter activity"/>
    <property type="evidence" value="ECO:0007669"/>
    <property type="project" value="InterPro"/>
</dbReference>
<dbReference type="Pfam" id="PF02653">
    <property type="entry name" value="BPD_transp_2"/>
    <property type="match status" value="1"/>
</dbReference>
<feature type="transmembrane region" description="Helical" evidence="6">
    <location>
        <begin position="261"/>
        <end position="285"/>
    </location>
</feature>
<comment type="subcellular location">
    <subcellularLocation>
        <location evidence="1">Cell membrane</location>
        <topology evidence="1">Multi-pass membrane protein</topology>
    </subcellularLocation>
</comment>
<gene>
    <name evidence="7" type="ORF">BA011_39390</name>
</gene>
<dbReference type="GO" id="GO:0005886">
    <property type="term" value="C:plasma membrane"/>
    <property type="evidence" value="ECO:0007669"/>
    <property type="project" value="UniProtKB-SubCell"/>
</dbReference>
<evidence type="ECO:0000313" key="7">
    <source>
        <dbReference type="EMBL" id="ANP91893.1"/>
    </source>
</evidence>
<evidence type="ECO:0000313" key="8">
    <source>
        <dbReference type="Proteomes" id="UP000092691"/>
    </source>
</evidence>
<feature type="transmembrane region" description="Helical" evidence="6">
    <location>
        <begin position="297"/>
        <end position="314"/>
    </location>
</feature>